<dbReference type="Gene3D" id="3.40.50.1580">
    <property type="entry name" value="Nucleoside phosphorylase domain"/>
    <property type="match status" value="1"/>
</dbReference>
<comment type="caution">
    <text evidence="5">The sequence shown here is derived from an EMBL/GenBank/DDBJ whole genome shotgun (WGS) entry which is preliminary data.</text>
</comment>
<dbReference type="SUPFAM" id="SSF53167">
    <property type="entry name" value="Purine and uridine phosphorylases"/>
    <property type="match status" value="1"/>
</dbReference>
<evidence type="ECO:0000256" key="1">
    <source>
        <dbReference type="ARBA" id="ARBA00011888"/>
    </source>
</evidence>
<dbReference type="EMBL" id="NQXA01000008">
    <property type="protein sequence ID" value="PHQ29170.1"/>
    <property type="molecule type" value="Genomic_DNA"/>
</dbReference>
<dbReference type="GO" id="GO:0005829">
    <property type="term" value="C:cytosol"/>
    <property type="evidence" value="ECO:0007669"/>
    <property type="project" value="TreeGrafter"/>
</dbReference>
<name>A0A2G1VRC0_9FLAO</name>
<keyword evidence="6" id="KW-1185">Reference proteome</keyword>
<dbReference type="InterPro" id="IPR000845">
    <property type="entry name" value="Nucleoside_phosphorylase_d"/>
</dbReference>
<accession>A0A2G1VRC0</accession>
<evidence type="ECO:0000259" key="4">
    <source>
        <dbReference type="Pfam" id="PF01048"/>
    </source>
</evidence>
<dbReference type="Proteomes" id="UP000229433">
    <property type="component" value="Unassembled WGS sequence"/>
</dbReference>
<dbReference type="InterPro" id="IPR035994">
    <property type="entry name" value="Nucleoside_phosphorylase_sf"/>
</dbReference>
<dbReference type="CDD" id="cd00436">
    <property type="entry name" value="UP_TbUP-like"/>
    <property type="match status" value="1"/>
</dbReference>
<protein>
    <recommendedName>
        <fullName evidence="2">Uridine phosphorylase</fullName>
        <ecNumber evidence="1">2.4.2.3</ecNumber>
    </recommendedName>
</protein>
<dbReference type="PANTHER" id="PTHR43691:SF11">
    <property type="entry name" value="FI09636P-RELATED"/>
    <property type="match status" value="1"/>
</dbReference>
<dbReference type="AlphaFoldDB" id="A0A2G1VRC0"/>
<evidence type="ECO:0000256" key="2">
    <source>
        <dbReference type="ARBA" id="ARBA00021980"/>
    </source>
</evidence>
<sequence length="290" mass="32521">MPLAPSELILNEDQSIYHLHLKPENLADVVITVGDPDRVSEVTRHFKHIEFSTQKREFKTETGTFKGKRISVISTGIGTDNIDIVLNELDALVNIDFKTREIKEYKKSLQLIRLGTSGAIQSDIPVDSILLSKRALGFDSLLHFYQSTSVRDRAFEQAFSAHLQLNSEKSTPYCVEADSALLNHFKNPNYFEGTTVTNVGFYGPQGRTLRLQTEDATLNDKLQSFRHDSKKITNLEMETSGIYGLSKLLGHRALSVNAILANRATGKFSKNPSQVVEHMITEALERIAEL</sequence>
<evidence type="ECO:0000313" key="6">
    <source>
        <dbReference type="Proteomes" id="UP000229433"/>
    </source>
</evidence>
<gene>
    <name evidence="5" type="ORF">CJ305_11210</name>
</gene>
<dbReference type="OrthoDB" id="9772602at2"/>
<dbReference type="PANTHER" id="PTHR43691">
    <property type="entry name" value="URIDINE PHOSPHORYLASE"/>
    <property type="match status" value="1"/>
</dbReference>
<feature type="domain" description="Nucleoside phosphorylase" evidence="4">
    <location>
        <begin position="29"/>
        <end position="288"/>
    </location>
</feature>
<dbReference type="GO" id="GO:0004850">
    <property type="term" value="F:uridine phosphorylase activity"/>
    <property type="evidence" value="ECO:0007669"/>
    <property type="project" value="UniProtKB-EC"/>
</dbReference>
<organism evidence="5 6">
    <name type="scientific">Leeuwenhoekiella nanhaiensis</name>
    <dbReference type="NCBI Taxonomy" id="1655491"/>
    <lineage>
        <taxon>Bacteria</taxon>
        <taxon>Pseudomonadati</taxon>
        <taxon>Bacteroidota</taxon>
        <taxon>Flavobacteriia</taxon>
        <taxon>Flavobacteriales</taxon>
        <taxon>Flavobacteriaceae</taxon>
        <taxon>Leeuwenhoekiella</taxon>
    </lineage>
</organism>
<evidence type="ECO:0000313" key="5">
    <source>
        <dbReference type="EMBL" id="PHQ29170.1"/>
    </source>
</evidence>
<dbReference type="GO" id="GO:0006152">
    <property type="term" value="P:purine nucleoside catabolic process"/>
    <property type="evidence" value="ECO:0007669"/>
    <property type="project" value="TreeGrafter"/>
</dbReference>
<dbReference type="GO" id="GO:0004731">
    <property type="term" value="F:purine-nucleoside phosphorylase activity"/>
    <property type="evidence" value="ECO:0007669"/>
    <property type="project" value="TreeGrafter"/>
</dbReference>
<dbReference type="EC" id="2.4.2.3" evidence="1"/>
<reference evidence="5 6" key="1">
    <citation type="submission" date="2017-08" db="EMBL/GenBank/DDBJ databases">
        <title>The whole genome shortgun sequences of strain Leeuwenhoekiella nanhaiensis G18 from the South China Sea.</title>
        <authorList>
            <person name="Liu Q."/>
        </authorList>
    </citation>
    <scope>NUCLEOTIDE SEQUENCE [LARGE SCALE GENOMIC DNA]</scope>
    <source>
        <strain evidence="5 6">G18</strain>
    </source>
</reference>
<evidence type="ECO:0000256" key="3">
    <source>
        <dbReference type="ARBA" id="ARBA00048447"/>
    </source>
</evidence>
<comment type="catalytic activity">
    <reaction evidence="3">
        <text>uridine + phosphate = alpha-D-ribose 1-phosphate + uracil</text>
        <dbReference type="Rhea" id="RHEA:24388"/>
        <dbReference type="ChEBI" id="CHEBI:16704"/>
        <dbReference type="ChEBI" id="CHEBI:17568"/>
        <dbReference type="ChEBI" id="CHEBI:43474"/>
        <dbReference type="ChEBI" id="CHEBI:57720"/>
        <dbReference type="EC" id="2.4.2.3"/>
    </reaction>
</comment>
<dbReference type="RefSeq" id="WP_099646372.1">
    <property type="nucleotide sequence ID" value="NZ_KZ319291.1"/>
</dbReference>
<dbReference type="Pfam" id="PF01048">
    <property type="entry name" value="PNP_UDP_1"/>
    <property type="match status" value="1"/>
</dbReference>
<proteinExistence type="predicted"/>